<proteinExistence type="predicted"/>
<dbReference type="Gene3D" id="3.40.50.1820">
    <property type="entry name" value="alpha/beta hydrolase"/>
    <property type="match status" value="1"/>
</dbReference>
<feature type="non-terminal residue" evidence="3">
    <location>
        <position position="103"/>
    </location>
</feature>
<evidence type="ECO:0000256" key="1">
    <source>
        <dbReference type="SAM" id="MobiDB-lite"/>
    </source>
</evidence>
<evidence type="ECO:0000313" key="4">
    <source>
        <dbReference type="Proteomes" id="UP001302059"/>
    </source>
</evidence>
<keyword evidence="3" id="KW-0378">Hydrolase</keyword>
<gene>
    <name evidence="3" type="ORF">QOL99_17105</name>
</gene>
<protein>
    <submittedName>
        <fullName evidence="3">Alpha/beta hydrolase</fullName>
    </submittedName>
</protein>
<dbReference type="SUPFAM" id="SSF53474">
    <property type="entry name" value="alpha/beta-Hydrolases"/>
    <property type="match status" value="1"/>
</dbReference>
<dbReference type="InterPro" id="IPR000073">
    <property type="entry name" value="AB_hydrolase_1"/>
</dbReference>
<evidence type="ECO:0000313" key="3">
    <source>
        <dbReference type="EMBL" id="MDL2345850.1"/>
    </source>
</evidence>
<organism evidence="3 4">
    <name type="scientific">Deinococcus rhizophilus</name>
    <dbReference type="NCBI Taxonomy" id="3049544"/>
    <lineage>
        <taxon>Bacteria</taxon>
        <taxon>Thermotogati</taxon>
        <taxon>Deinococcota</taxon>
        <taxon>Deinococci</taxon>
        <taxon>Deinococcales</taxon>
        <taxon>Deinococcaceae</taxon>
        <taxon>Deinococcus</taxon>
    </lineage>
</organism>
<reference evidence="3 4" key="1">
    <citation type="submission" date="2023-05" db="EMBL/GenBank/DDBJ databases">
        <authorList>
            <person name="Gao F."/>
        </authorList>
    </citation>
    <scope>NUCLEOTIDE SEQUENCE [LARGE SCALE GENOMIC DNA]</scope>
    <source>
        <strain evidence="3 4">MIMF12</strain>
    </source>
</reference>
<dbReference type="Pfam" id="PF12697">
    <property type="entry name" value="Abhydrolase_6"/>
    <property type="match status" value="1"/>
</dbReference>
<dbReference type="RefSeq" id="WP_326522604.1">
    <property type="nucleotide sequence ID" value="NZ_JASNGB010000326.1"/>
</dbReference>
<dbReference type="GO" id="GO:0016787">
    <property type="term" value="F:hydrolase activity"/>
    <property type="evidence" value="ECO:0007669"/>
    <property type="project" value="UniProtKB-KW"/>
</dbReference>
<feature type="domain" description="AB hydrolase-1" evidence="2">
    <location>
        <begin position="55"/>
        <end position="100"/>
    </location>
</feature>
<dbReference type="Proteomes" id="UP001302059">
    <property type="component" value="Unassembled WGS sequence"/>
</dbReference>
<comment type="caution">
    <text evidence="3">The sequence shown here is derived from an EMBL/GenBank/DDBJ whole genome shotgun (WGS) entry which is preliminary data.</text>
</comment>
<dbReference type="InterPro" id="IPR029058">
    <property type="entry name" value="AB_hydrolase_fold"/>
</dbReference>
<keyword evidence="4" id="KW-1185">Reference proteome</keyword>
<dbReference type="EMBL" id="JASNGB010000326">
    <property type="protein sequence ID" value="MDL2345850.1"/>
    <property type="molecule type" value="Genomic_DNA"/>
</dbReference>
<accession>A0ABT7JLA4</accession>
<sequence length="103" mass="10875">MRRWLLAGGLALGAVLTALRTRHHERRYPPHGRVLDLAEGPTHVIEGGAGEAPPVVLIHGSDGVALDWPVSPLWDALAGHAHLIAPDRPGHGHTPARPGTPVT</sequence>
<feature type="region of interest" description="Disordered" evidence="1">
    <location>
        <begin position="84"/>
        <end position="103"/>
    </location>
</feature>
<evidence type="ECO:0000259" key="2">
    <source>
        <dbReference type="Pfam" id="PF12697"/>
    </source>
</evidence>
<name>A0ABT7JLA4_9DEIO</name>